<sequence length="1643" mass="183173">MASAEAGPLAGASDNADIRSLFGNIHLVPVDVLMNISKGPLKVFVQNCEDKQQARSVWESLFLTLSTRSVSKEQTRAACNAIIVFLENANATRAEATWDFAFSNKTWMAVFTTILAKFEDAALKAIKQLLGTLAKILKCHPDSSEAQLIRAEIINVVMPSVILGDPRSQLKSSLVALERLIQGDGMSVKTLMSLTYDWLVAHYERWQPLFEGHCRSLFIETSQFTQTNSVYDITNERARNAVPMIFNLALLVYAKSQGFTQAIGTLIALLHTKVGNCEDSNLESCFPLMSWVVPTRYIMLQDMDSIEYMSRSILRPILECDINGFHAFTKTLPLDMVLSGNMKSQGSVDELILLFSTLQIGKKTGFVHEDYVKESKSTAIKKENILILDSKIIGTFLLHNEQGICLSTLSLLITAPSSAKPLSKSALDAILAGLPSLHAVSNSQIRQEIGSLMRKMMTRLRGPGMQKNFMDNEGKDAKKFMEDFVSFLEGELISTASYQRHISALKSMTLVLNSGVDPNARHVSLEDQSLWRYKVDILRPSLFRLLVDLLLDPFDEIRATALSLLSLFPSDIFTNSTAQLESDGLNVSERLTSALTKAEALASSTSRADYADAVARIYKAIFSAAKSGGSLETSQKWFETKCGVVNEVLQRLEEKVYQQGGLFKSSIRDAPLHGHLCALKYIVGTPNFYSCIASQEGDKDVSWRKVHDRIMATCHRIWDGVKPVLCIDSPEGHTDDTLDDMELGPKDLLSYSWRALRESSLLLNEILANKTYAPKDSKTSLVLDDYTTIGALSFTQLSELRHRGAFSAVSQTFVACCERCAEHENTEISNLPDMWYQDSKKIIEDQASKLTRRSAGLPAIVTGITIAKCNDPLFEKIIHELQEISSQPAVQAASYNELSLPQVHAMNCLKDILATTRLGDKTEGFIMPILRLSADSLSSPIWAIRNCGLMLFHALMIKMCKRVQGTGFGFSGTSGTESSMTIEFQKYPGLTELLSKLLTSADESRDSKDGSAASETEKVFPALEIITEKVPSLTDNDDAVLRDLILHHVKSSIWAVRDQAARVHASLMRSTEIVQSVESLLDYELSTLSQKHLHGRLLCIRYALRRVWYSGYWRDHFDSLLAIISDTFSRFTPFLRSPYCQAALIDVLTDGLESSLKSSRGVDIQGFAHGLFDSYELGLLMANLVSHVGYRRNEVRAESLLRRSLTWSIILKNSLHNINDSPAGLIGPFFDLSTADSDAAGWVLERIRDVFPGYKGQKDFLSLYLLILLQDQEETVKAKAALNLAETLEDALEKGLSVDFLDKWARVSDYLSVQSQDQVWSRELTENVLRLQGAMLALKYADESFDTESQEPSLGLRRWAVGLRSALSEETVFSSRLAAIHSLKTFSRIIRKPDQPPSTDAAFLELYLILYDMLNDDDDELRDFSAPIASWILSYSSVFPDKTVALGSIPASESLAEFISSNYNKQKSLFRHIIKRMMNKSAVPQRGKLQFTSFETLFNDYRKESTVLFEEEKQNLFIDDVREIDIWSSALIRLEKSAFDEDIIDNLFAWASEGLACLERCLISGDQDGDLGWTAKPEIYSLGILLFSITSFLIATNPKTSGKTDEGSSASLSEALTALYTKGQSMALHPHWLSRIRPSRPSK</sequence>
<dbReference type="InterPro" id="IPR016024">
    <property type="entry name" value="ARM-type_fold"/>
</dbReference>
<protein>
    <submittedName>
        <fullName evidence="6">HEAT repeat protein</fullName>
    </submittedName>
</protein>
<feature type="domain" description="DUF2428" evidence="3">
    <location>
        <begin position="706"/>
        <end position="943"/>
    </location>
</feature>
<organism evidence="6 7">
    <name type="scientific">Talaromyces proteolyticus</name>
    <dbReference type="NCBI Taxonomy" id="1131652"/>
    <lineage>
        <taxon>Eukaryota</taxon>
        <taxon>Fungi</taxon>
        <taxon>Dikarya</taxon>
        <taxon>Ascomycota</taxon>
        <taxon>Pezizomycotina</taxon>
        <taxon>Eurotiomycetes</taxon>
        <taxon>Eurotiomycetidae</taxon>
        <taxon>Eurotiales</taxon>
        <taxon>Trichocomaceae</taxon>
        <taxon>Talaromyces</taxon>
        <taxon>Talaromyces sect. Bacilispori</taxon>
    </lineage>
</organism>
<dbReference type="InterPro" id="IPR056842">
    <property type="entry name" value="THADA-like_TPR_C"/>
</dbReference>
<dbReference type="Proteomes" id="UP001201262">
    <property type="component" value="Unassembled WGS sequence"/>
</dbReference>
<evidence type="ECO:0000256" key="2">
    <source>
        <dbReference type="ARBA" id="ARBA00022694"/>
    </source>
</evidence>
<evidence type="ECO:0000259" key="5">
    <source>
        <dbReference type="Pfam" id="PF25151"/>
    </source>
</evidence>
<feature type="domain" description="tRNA (32-2'-O)-methyltransferase regulator THADA-like TPR repeats region" evidence="4">
    <location>
        <begin position="290"/>
        <end position="558"/>
    </location>
</feature>
<dbReference type="PANTHER" id="PTHR14387">
    <property type="entry name" value="THADA/DEATH RECEPTOR INTERACTING PROTEIN"/>
    <property type="match status" value="1"/>
</dbReference>
<comment type="caution">
    <text evidence="6">The sequence shown here is derived from an EMBL/GenBank/DDBJ whole genome shotgun (WGS) entry which is preliminary data.</text>
</comment>
<proteinExistence type="inferred from homology"/>
<evidence type="ECO:0000259" key="3">
    <source>
        <dbReference type="Pfam" id="PF10350"/>
    </source>
</evidence>
<dbReference type="Pfam" id="PF26523">
    <property type="entry name" value="Trm732_C"/>
    <property type="match status" value="1"/>
</dbReference>
<dbReference type="InterPro" id="IPR051954">
    <property type="entry name" value="tRNA_methyltransferase_THADA"/>
</dbReference>
<comment type="similarity">
    <text evidence="1">Belongs to the THADA family.</text>
</comment>
<accession>A0AAD4PT52</accession>
<evidence type="ECO:0000256" key="1">
    <source>
        <dbReference type="ARBA" id="ARBA00010409"/>
    </source>
</evidence>
<reference evidence="6" key="1">
    <citation type="submission" date="2021-12" db="EMBL/GenBank/DDBJ databases">
        <title>Convergent genome expansion in fungi linked to evolution of root-endophyte symbiosis.</title>
        <authorList>
            <consortium name="DOE Joint Genome Institute"/>
            <person name="Ke Y.-H."/>
            <person name="Bonito G."/>
            <person name="Liao H.-L."/>
            <person name="Looney B."/>
            <person name="Rojas-Flechas A."/>
            <person name="Nash J."/>
            <person name="Hameed K."/>
            <person name="Schadt C."/>
            <person name="Martin F."/>
            <person name="Crous P.W."/>
            <person name="Miettinen O."/>
            <person name="Magnuson J.K."/>
            <person name="Labbe J."/>
            <person name="Jacobson D."/>
            <person name="Doktycz M.J."/>
            <person name="Veneault-Fourrey C."/>
            <person name="Kuo A."/>
            <person name="Mondo S."/>
            <person name="Calhoun S."/>
            <person name="Riley R."/>
            <person name="Ohm R."/>
            <person name="LaButti K."/>
            <person name="Andreopoulos B."/>
            <person name="Pangilinan J."/>
            <person name="Nolan M."/>
            <person name="Tritt A."/>
            <person name="Clum A."/>
            <person name="Lipzen A."/>
            <person name="Daum C."/>
            <person name="Barry K."/>
            <person name="Grigoriev I.V."/>
            <person name="Vilgalys R."/>
        </authorList>
    </citation>
    <scope>NUCLEOTIDE SEQUENCE</scope>
    <source>
        <strain evidence="6">PMI_201</strain>
    </source>
</reference>
<dbReference type="Pfam" id="PF25150">
    <property type="entry name" value="TPR_Trm732"/>
    <property type="match status" value="1"/>
</dbReference>
<dbReference type="GO" id="GO:0005829">
    <property type="term" value="C:cytosol"/>
    <property type="evidence" value="ECO:0007669"/>
    <property type="project" value="TreeGrafter"/>
</dbReference>
<gene>
    <name evidence="6" type="ORF">BGW36DRAFT_68470</name>
</gene>
<dbReference type="Pfam" id="PF25151">
    <property type="entry name" value="TPR_Trm732_C"/>
    <property type="match status" value="1"/>
</dbReference>
<dbReference type="GO" id="GO:0030488">
    <property type="term" value="P:tRNA methylation"/>
    <property type="evidence" value="ECO:0007669"/>
    <property type="project" value="TreeGrafter"/>
</dbReference>
<evidence type="ECO:0000313" key="6">
    <source>
        <dbReference type="EMBL" id="KAH8690204.1"/>
    </source>
</evidence>
<evidence type="ECO:0000313" key="7">
    <source>
        <dbReference type="Proteomes" id="UP001201262"/>
    </source>
</evidence>
<name>A0AAD4PT52_9EURO</name>
<dbReference type="InterPro" id="IPR056843">
    <property type="entry name" value="THADA-like_TPR"/>
</dbReference>
<dbReference type="InterPro" id="IPR019442">
    <property type="entry name" value="THADA/TRM732_DUF2428"/>
</dbReference>
<feature type="domain" description="tRNA (32-2'-O)-methyltransferase regulator THADA-like C-terminal TPR repeats region" evidence="5">
    <location>
        <begin position="945"/>
        <end position="1102"/>
    </location>
</feature>
<dbReference type="RefSeq" id="XP_046066487.1">
    <property type="nucleotide sequence ID" value="XM_046222517.1"/>
</dbReference>
<keyword evidence="2" id="KW-0819">tRNA processing</keyword>
<dbReference type="SUPFAM" id="SSF48371">
    <property type="entry name" value="ARM repeat"/>
    <property type="match status" value="1"/>
</dbReference>
<dbReference type="EMBL" id="JAJTJA010000014">
    <property type="protein sequence ID" value="KAH8690204.1"/>
    <property type="molecule type" value="Genomic_DNA"/>
</dbReference>
<keyword evidence="7" id="KW-1185">Reference proteome</keyword>
<dbReference type="PANTHER" id="PTHR14387:SF0">
    <property type="entry name" value="DUF2428 DOMAIN-CONTAINING PROTEIN"/>
    <property type="match status" value="1"/>
</dbReference>
<evidence type="ECO:0000259" key="4">
    <source>
        <dbReference type="Pfam" id="PF25150"/>
    </source>
</evidence>
<dbReference type="Pfam" id="PF10350">
    <property type="entry name" value="DUF2428"/>
    <property type="match status" value="1"/>
</dbReference>
<dbReference type="GeneID" id="70252803"/>